<dbReference type="EMBL" id="CAJVPM010017683">
    <property type="protein sequence ID" value="CAG8621093.1"/>
    <property type="molecule type" value="Genomic_DNA"/>
</dbReference>
<sequence>MLDKGKNKQIDHAEASSSKNNKSSTSSSEKETTKQHVNYDINKSHVREPISSSAETITKTKPLDFTVSLETNKLQPSATKEEISIPPTKIANKKRNSPNQDYFTEKIEDNNSNLVQKTNTSPSDSKLSEPESETVTADIQKNKKRKNKKGIHENDIVITEATTSEQGFSSH</sequence>
<gene>
    <name evidence="1" type="ORF">SCALOS_LOCUS7648</name>
</gene>
<name>A0ACA9N0K6_9GLOM</name>
<dbReference type="Proteomes" id="UP000789860">
    <property type="component" value="Unassembled WGS sequence"/>
</dbReference>
<accession>A0ACA9N0K6</accession>
<proteinExistence type="predicted"/>
<evidence type="ECO:0000313" key="2">
    <source>
        <dbReference type="Proteomes" id="UP000789860"/>
    </source>
</evidence>
<comment type="caution">
    <text evidence="1">The sequence shown here is derived from an EMBL/GenBank/DDBJ whole genome shotgun (WGS) entry which is preliminary data.</text>
</comment>
<keyword evidence="2" id="KW-1185">Reference proteome</keyword>
<evidence type="ECO:0000313" key="1">
    <source>
        <dbReference type="EMBL" id="CAG8621093.1"/>
    </source>
</evidence>
<organism evidence="1 2">
    <name type="scientific">Scutellospora calospora</name>
    <dbReference type="NCBI Taxonomy" id="85575"/>
    <lineage>
        <taxon>Eukaryota</taxon>
        <taxon>Fungi</taxon>
        <taxon>Fungi incertae sedis</taxon>
        <taxon>Mucoromycota</taxon>
        <taxon>Glomeromycotina</taxon>
        <taxon>Glomeromycetes</taxon>
        <taxon>Diversisporales</taxon>
        <taxon>Gigasporaceae</taxon>
        <taxon>Scutellospora</taxon>
    </lineage>
</organism>
<reference evidence="1" key="1">
    <citation type="submission" date="2021-06" db="EMBL/GenBank/DDBJ databases">
        <authorList>
            <person name="Kallberg Y."/>
            <person name="Tangrot J."/>
            <person name="Rosling A."/>
        </authorList>
    </citation>
    <scope>NUCLEOTIDE SEQUENCE</scope>
    <source>
        <strain evidence="1">AU212A</strain>
    </source>
</reference>
<protein>
    <submittedName>
        <fullName evidence="1">7241_t:CDS:1</fullName>
    </submittedName>
</protein>